<dbReference type="CDD" id="cd00167">
    <property type="entry name" value="SANT"/>
    <property type="match status" value="2"/>
</dbReference>
<reference evidence="10" key="2">
    <citation type="submission" date="2023-02" db="EMBL/GenBank/DDBJ databases">
        <authorList>
            <person name="Swenson N.G."/>
            <person name="Wegrzyn J.L."/>
            <person name="Mcevoy S.L."/>
        </authorList>
    </citation>
    <scope>NUCLEOTIDE SEQUENCE</scope>
    <source>
        <strain evidence="10">91603</strain>
        <tissue evidence="10">Leaf</tissue>
    </source>
</reference>
<feature type="domain" description="HTH myb-type" evidence="9">
    <location>
        <begin position="63"/>
        <end position="117"/>
    </location>
</feature>
<evidence type="ECO:0000313" key="10">
    <source>
        <dbReference type="EMBL" id="KAI9192676.1"/>
    </source>
</evidence>
<dbReference type="FunFam" id="1.10.10.60:FF:000015">
    <property type="entry name" value="Transcription factor RAX3"/>
    <property type="match status" value="1"/>
</dbReference>
<evidence type="ECO:0000256" key="4">
    <source>
        <dbReference type="ARBA" id="ARBA00023125"/>
    </source>
</evidence>
<keyword evidence="2" id="KW-0677">Repeat</keyword>
<feature type="compositionally biased region" description="Basic and acidic residues" evidence="7">
    <location>
        <begin position="141"/>
        <end position="151"/>
    </location>
</feature>
<evidence type="ECO:0000256" key="5">
    <source>
        <dbReference type="ARBA" id="ARBA00023163"/>
    </source>
</evidence>
<protein>
    <submittedName>
        <fullName evidence="10">Uncharacterized protein</fullName>
    </submittedName>
</protein>
<proteinExistence type="predicted"/>
<keyword evidence="6" id="KW-0539">Nucleus</keyword>
<dbReference type="PROSITE" id="PS50090">
    <property type="entry name" value="MYB_LIKE"/>
    <property type="match status" value="2"/>
</dbReference>
<dbReference type="PROSITE" id="PS51294">
    <property type="entry name" value="HTH_MYB"/>
    <property type="match status" value="2"/>
</dbReference>
<keyword evidence="4" id="KW-0238">DNA-binding</keyword>
<dbReference type="Pfam" id="PF00249">
    <property type="entry name" value="Myb_DNA-binding"/>
    <property type="match status" value="2"/>
</dbReference>
<feature type="region of interest" description="Disordered" evidence="7">
    <location>
        <begin position="141"/>
        <end position="168"/>
    </location>
</feature>
<comment type="caution">
    <text evidence="10">The sequence shown here is derived from an EMBL/GenBank/DDBJ whole genome shotgun (WGS) entry which is preliminary data.</text>
</comment>
<dbReference type="Gene3D" id="1.10.10.60">
    <property type="entry name" value="Homeodomain-like"/>
    <property type="match status" value="2"/>
</dbReference>
<gene>
    <name evidence="10" type="ORF">LWI28_026441</name>
</gene>
<keyword evidence="3" id="KW-0805">Transcription regulation</keyword>
<dbReference type="SMART" id="SM00717">
    <property type="entry name" value="SANT"/>
    <property type="match status" value="2"/>
</dbReference>
<sequence length="366" mass="40287">MGRAPCCDKTKVKRGPWSPDEDSTLIRFLETHGTAGNWIALPQKAGLKRCGKSCRLRWLNYLRPNIKHGNFTEDEDEIICTLYTQMGSRWSLIASNLPGRTDNDVKNYWNTKLKKKLLAGKVISLITTNNYINSNKFPEKSCNRTTPHDLDSSISTPPSPSTYDHRHHHNHLHFSSFSSQPQMISSSSPPPFPILTDHMGYGSSSTLVNSTHEISLMSSDPTPHHFSQLGHVSHEFSTNLNNSSSSIFTSSQEGGSSSVSVSADNSSSLAMENSSNKSLSADGSVVHEDLQGGVLMDFSFGIGGPIYNEFVNSSSGIWFQDQKASHEDEAGLSYCCYPNLGDHQSSSYADTKQAQGLINQSVINQY</sequence>
<dbReference type="GO" id="GO:0003677">
    <property type="term" value="F:DNA binding"/>
    <property type="evidence" value="ECO:0007669"/>
    <property type="project" value="UniProtKB-KW"/>
</dbReference>
<dbReference type="InterPro" id="IPR001005">
    <property type="entry name" value="SANT/Myb"/>
</dbReference>
<name>A0AAD5P1G3_ACENE</name>
<evidence type="ECO:0000256" key="3">
    <source>
        <dbReference type="ARBA" id="ARBA00023015"/>
    </source>
</evidence>
<comment type="subcellular location">
    <subcellularLocation>
        <location evidence="1">Nucleus</location>
    </subcellularLocation>
</comment>
<dbReference type="PANTHER" id="PTHR48000">
    <property type="entry name" value="OS09G0431300 PROTEIN"/>
    <property type="match status" value="1"/>
</dbReference>
<feature type="domain" description="HTH myb-type" evidence="9">
    <location>
        <begin position="9"/>
        <end position="62"/>
    </location>
</feature>
<feature type="domain" description="Myb-like" evidence="8">
    <location>
        <begin position="9"/>
        <end position="62"/>
    </location>
</feature>
<organism evidence="10 11">
    <name type="scientific">Acer negundo</name>
    <name type="common">Box elder</name>
    <dbReference type="NCBI Taxonomy" id="4023"/>
    <lineage>
        <taxon>Eukaryota</taxon>
        <taxon>Viridiplantae</taxon>
        <taxon>Streptophyta</taxon>
        <taxon>Embryophyta</taxon>
        <taxon>Tracheophyta</taxon>
        <taxon>Spermatophyta</taxon>
        <taxon>Magnoliopsida</taxon>
        <taxon>eudicotyledons</taxon>
        <taxon>Gunneridae</taxon>
        <taxon>Pentapetalae</taxon>
        <taxon>rosids</taxon>
        <taxon>malvids</taxon>
        <taxon>Sapindales</taxon>
        <taxon>Sapindaceae</taxon>
        <taxon>Hippocastanoideae</taxon>
        <taxon>Acereae</taxon>
        <taxon>Acer</taxon>
    </lineage>
</organism>
<dbReference type="InterPro" id="IPR009057">
    <property type="entry name" value="Homeodomain-like_sf"/>
</dbReference>
<evidence type="ECO:0000256" key="7">
    <source>
        <dbReference type="SAM" id="MobiDB-lite"/>
    </source>
</evidence>
<evidence type="ECO:0000256" key="6">
    <source>
        <dbReference type="ARBA" id="ARBA00023242"/>
    </source>
</evidence>
<accession>A0AAD5P1G3</accession>
<dbReference type="InterPro" id="IPR017930">
    <property type="entry name" value="Myb_dom"/>
</dbReference>
<keyword evidence="11" id="KW-1185">Reference proteome</keyword>
<dbReference type="AlphaFoldDB" id="A0AAD5P1G3"/>
<evidence type="ECO:0000256" key="2">
    <source>
        <dbReference type="ARBA" id="ARBA00022737"/>
    </source>
</evidence>
<dbReference type="PANTHER" id="PTHR48000:SF67">
    <property type="entry name" value="MYB-LIKE DNA-BINDING DOMAIN CONTAINING PROTEIN, EXPRESSED"/>
    <property type="match status" value="1"/>
</dbReference>
<dbReference type="SUPFAM" id="SSF46689">
    <property type="entry name" value="Homeodomain-like"/>
    <property type="match status" value="1"/>
</dbReference>
<evidence type="ECO:0000259" key="9">
    <source>
        <dbReference type="PROSITE" id="PS51294"/>
    </source>
</evidence>
<dbReference type="EMBL" id="JAJSOW010000004">
    <property type="protein sequence ID" value="KAI9192676.1"/>
    <property type="molecule type" value="Genomic_DNA"/>
</dbReference>
<feature type="domain" description="Myb-like" evidence="8">
    <location>
        <begin position="63"/>
        <end position="113"/>
    </location>
</feature>
<dbReference type="GO" id="GO:0005634">
    <property type="term" value="C:nucleus"/>
    <property type="evidence" value="ECO:0007669"/>
    <property type="project" value="UniProtKB-SubCell"/>
</dbReference>
<keyword evidence="5" id="KW-0804">Transcription</keyword>
<evidence type="ECO:0000313" key="11">
    <source>
        <dbReference type="Proteomes" id="UP001064489"/>
    </source>
</evidence>
<evidence type="ECO:0000256" key="1">
    <source>
        <dbReference type="ARBA" id="ARBA00004123"/>
    </source>
</evidence>
<evidence type="ECO:0000259" key="8">
    <source>
        <dbReference type="PROSITE" id="PS50090"/>
    </source>
</evidence>
<reference evidence="10" key="1">
    <citation type="journal article" date="2022" name="Plant J.">
        <title>Strategies of tolerance reflected in two North American maple genomes.</title>
        <authorList>
            <person name="McEvoy S.L."/>
            <person name="Sezen U.U."/>
            <person name="Trouern-Trend A."/>
            <person name="McMahon S.M."/>
            <person name="Schaberg P.G."/>
            <person name="Yang J."/>
            <person name="Wegrzyn J.L."/>
            <person name="Swenson N.G."/>
        </authorList>
    </citation>
    <scope>NUCLEOTIDE SEQUENCE</scope>
    <source>
        <strain evidence="10">91603</strain>
    </source>
</reference>
<dbReference type="Proteomes" id="UP001064489">
    <property type="component" value="Chromosome 6"/>
</dbReference>